<keyword evidence="3" id="KW-1185">Reference proteome</keyword>
<reference evidence="2" key="1">
    <citation type="submission" date="2021-06" db="EMBL/GenBank/DDBJ databases">
        <title>Comparative genomics, transcriptomics and evolutionary studies reveal genomic signatures of adaptation to plant cell wall in hemibiotrophic fungi.</title>
        <authorList>
            <consortium name="DOE Joint Genome Institute"/>
            <person name="Baroncelli R."/>
            <person name="Diaz J.F."/>
            <person name="Benocci T."/>
            <person name="Peng M."/>
            <person name="Battaglia E."/>
            <person name="Haridas S."/>
            <person name="Andreopoulos W."/>
            <person name="Labutti K."/>
            <person name="Pangilinan J."/>
            <person name="Floch G.L."/>
            <person name="Makela M.R."/>
            <person name="Henrissat B."/>
            <person name="Grigoriev I.V."/>
            <person name="Crouch J.A."/>
            <person name="De Vries R.P."/>
            <person name="Sukno S.A."/>
            <person name="Thon M.R."/>
        </authorList>
    </citation>
    <scope>NUCLEOTIDE SEQUENCE</scope>
    <source>
        <strain evidence="2">CBS 125086</strain>
    </source>
</reference>
<feature type="transmembrane region" description="Helical" evidence="1">
    <location>
        <begin position="12"/>
        <end position="31"/>
    </location>
</feature>
<keyword evidence="1" id="KW-0812">Transmembrane</keyword>
<dbReference type="GeneID" id="85444751"/>
<sequence length="207" mass="24106">MLFFLAKGIRPYILLLNIPLSTLLYANPLLSKARQRLGPLASILSYLAYFSTYYSIVKRRSSFLAPRINPYNRRYTQELSLRVLSIVNKKRRLKEKRRLRRTISTNVLRLATTSSRLLLNVKARCLLRITIYLCKSVGKGSLDKDKSLIFFNFKVKDYKVRLTRGELGVGYLVFYLLEELSSIVKLEVSKYFILNVKGYYKGRVVIC</sequence>
<evidence type="ECO:0000313" key="3">
    <source>
        <dbReference type="Proteomes" id="UP001230504"/>
    </source>
</evidence>
<evidence type="ECO:0000256" key="1">
    <source>
        <dbReference type="SAM" id="Phobius"/>
    </source>
</evidence>
<gene>
    <name evidence="2" type="ORF">LY79DRAFT_585577</name>
</gene>
<comment type="caution">
    <text evidence="2">The sequence shown here is derived from an EMBL/GenBank/DDBJ whole genome shotgun (WGS) entry which is preliminary data.</text>
</comment>
<dbReference type="Proteomes" id="UP001230504">
    <property type="component" value="Unassembled WGS sequence"/>
</dbReference>
<accession>A0AAD8PIC5</accession>
<dbReference type="AlphaFoldDB" id="A0AAD8PIC5"/>
<organism evidence="2 3">
    <name type="scientific">Colletotrichum navitas</name>
    <dbReference type="NCBI Taxonomy" id="681940"/>
    <lineage>
        <taxon>Eukaryota</taxon>
        <taxon>Fungi</taxon>
        <taxon>Dikarya</taxon>
        <taxon>Ascomycota</taxon>
        <taxon>Pezizomycotina</taxon>
        <taxon>Sordariomycetes</taxon>
        <taxon>Hypocreomycetidae</taxon>
        <taxon>Glomerellales</taxon>
        <taxon>Glomerellaceae</taxon>
        <taxon>Colletotrichum</taxon>
        <taxon>Colletotrichum graminicola species complex</taxon>
    </lineage>
</organism>
<dbReference type="EMBL" id="JAHLJV010000371">
    <property type="protein sequence ID" value="KAK1561311.1"/>
    <property type="molecule type" value="Genomic_DNA"/>
</dbReference>
<protein>
    <submittedName>
        <fullName evidence="2">Uncharacterized protein</fullName>
    </submittedName>
</protein>
<name>A0AAD8PIC5_9PEZI</name>
<dbReference type="RefSeq" id="XP_060406619.1">
    <property type="nucleotide sequence ID" value="XM_060560511.1"/>
</dbReference>
<evidence type="ECO:0000313" key="2">
    <source>
        <dbReference type="EMBL" id="KAK1561311.1"/>
    </source>
</evidence>
<feature type="transmembrane region" description="Helical" evidence="1">
    <location>
        <begin position="37"/>
        <end position="57"/>
    </location>
</feature>
<keyword evidence="1" id="KW-1133">Transmembrane helix</keyword>
<keyword evidence="1" id="KW-0472">Membrane</keyword>
<proteinExistence type="predicted"/>